<evidence type="ECO:0000256" key="1">
    <source>
        <dbReference type="ARBA" id="ARBA00001974"/>
    </source>
</evidence>
<dbReference type="SUPFAM" id="SSF56176">
    <property type="entry name" value="FAD-binding/transporter-associated domain-like"/>
    <property type="match status" value="1"/>
</dbReference>
<evidence type="ECO:0000256" key="4">
    <source>
        <dbReference type="ARBA" id="ARBA00022827"/>
    </source>
</evidence>
<dbReference type="Pfam" id="PF01565">
    <property type="entry name" value="FAD_binding_4"/>
    <property type="match status" value="1"/>
</dbReference>
<comment type="caution">
    <text evidence="7">The sequence shown here is derived from an EMBL/GenBank/DDBJ whole genome shotgun (WGS) entry which is preliminary data.</text>
</comment>
<keyword evidence="5" id="KW-0560">Oxidoreductase</keyword>
<dbReference type="InterPro" id="IPR050416">
    <property type="entry name" value="FAD-linked_Oxidoreductase"/>
</dbReference>
<keyword evidence="8" id="KW-1185">Reference proteome</keyword>
<evidence type="ECO:0000256" key="3">
    <source>
        <dbReference type="ARBA" id="ARBA00022630"/>
    </source>
</evidence>
<evidence type="ECO:0000259" key="6">
    <source>
        <dbReference type="PROSITE" id="PS51387"/>
    </source>
</evidence>
<dbReference type="InterPro" id="IPR036318">
    <property type="entry name" value="FAD-bd_PCMH-like_sf"/>
</dbReference>
<dbReference type="Pfam" id="PF08031">
    <property type="entry name" value="BBE"/>
    <property type="match status" value="1"/>
</dbReference>
<keyword evidence="4" id="KW-0274">FAD</keyword>
<protein>
    <submittedName>
        <fullName evidence="7">FAD-dependent oxidoreductase</fullName>
    </submittedName>
</protein>
<organism evidence="7 8">
    <name type="scientific">Stigmatella ashevillensis</name>
    <dbReference type="NCBI Taxonomy" id="2995309"/>
    <lineage>
        <taxon>Bacteria</taxon>
        <taxon>Pseudomonadati</taxon>
        <taxon>Myxococcota</taxon>
        <taxon>Myxococcia</taxon>
        <taxon>Myxococcales</taxon>
        <taxon>Cystobacterineae</taxon>
        <taxon>Archangiaceae</taxon>
        <taxon>Stigmatella</taxon>
    </lineage>
</organism>
<proteinExistence type="inferred from homology"/>
<evidence type="ECO:0000256" key="5">
    <source>
        <dbReference type="ARBA" id="ARBA00023002"/>
    </source>
</evidence>
<comment type="cofactor">
    <cofactor evidence="1">
        <name>FAD</name>
        <dbReference type="ChEBI" id="CHEBI:57692"/>
    </cofactor>
</comment>
<dbReference type="InterPro" id="IPR012951">
    <property type="entry name" value="BBE"/>
</dbReference>
<dbReference type="Proteomes" id="UP001221838">
    <property type="component" value="Unassembled WGS sequence"/>
</dbReference>
<dbReference type="PROSITE" id="PS51387">
    <property type="entry name" value="FAD_PCMH"/>
    <property type="match status" value="1"/>
</dbReference>
<dbReference type="Gene3D" id="3.30.465.10">
    <property type="match status" value="1"/>
</dbReference>
<dbReference type="EMBL" id="JAQNDM010000002">
    <property type="protein sequence ID" value="MDC0708609.1"/>
    <property type="molecule type" value="Genomic_DNA"/>
</dbReference>
<reference evidence="7 8" key="1">
    <citation type="submission" date="2022-11" db="EMBL/GenBank/DDBJ databases">
        <title>Minimal conservation of predation-associated metabolite biosynthetic gene clusters underscores biosynthetic potential of Myxococcota including descriptions for ten novel species: Archangium lansinium sp. nov., Myxococcus landrumus sp. nov., Nannocystis bai.</title>
        <authorList>
            <person name="Ahearne A."/>
            <person name="Stevens C."/>
            <person name="Dowd S."/>
        </authorList>
    </citation>
    <scope>NUCLEOTIDE SEQUENCE [LARGE SCALE GENOMIC DNA]</scope>
    <source>
        <strain evidence="7 8">NCWAL01</strain>
    </source>
</reference>
<accession>A0ABT5D6A9</accession>
<comment type="similarity">
    <text evidence="2">Belongs to the oxygen-dependent FAD-linked oxidoreductase family.</text>
</comment>
<feature type="domain" description="FAD-binding PCMH-type" evidence="6">
    <location>
        <begin position="33"/>
        <end position="205"/>
    </location>
</feature>
<evidence type="ECO:0000256" key="2">
    <source>
        <dbReference type="ARBA" id="ARBA00005466"/>
    </source>
</evidence>
<dbReference type="PANTHER" id="PTHR42973">
    <property type="entry name" value="BINDING OXIDOREDUCTASE, PUTATIVE (AFU_ORTHOLOGUE AFUA_1G17690)-RELATED"/>
    <property type="match status" value="1"/>
</dbReference>
<dbReference type="Gene3D" id="3.40.462.20">
    <property type="match status" value="1"/>
</dbReference>
<evidence type="ECO:0000313" key="7">
    <source>
        <dbReference type="EMBL" id="MDC0708609.1"/>
    </source>
</evidence>
<sequence length="470" mass="51040">MPHDGDWSCLTGKVVLPSDLNYNIDRTNYNTRYTRSPAALVFCQNVEDVQNAVKCVSSQGIPFRVRSGRHSYEELSVMDDGLIIDVSGLTAASIDSSAATARVGAGLTQQAMWNLLGADNTYAFPLGTMASAGIAGVLQGGGIGMLTRAFGLAIDRVSSIQMVTAAGDVVEANATTNADLYWALRGSGGGNFGIITAFTLQLVSVSQVVVYALSWSADQFPSVMRYWQSWAPTLRDTRLTCQLTFSSDKSLHSEGVYLGTVDELRALLQPWMAECPPLHPVRLEPMSWYMSTVYFNSFDIQCDHPFKTSGAFVYQPLPDPALAIIQEAITSAPTGVSCDIWMQSFGGAMASVPPTSSAFAHRRAQFILEFGGSWQDGRNAPAGQSAAQWTRSLRTALQEYTDGAYVNFVDLDLGSRSSGNFGYLSMYYGDNVARLRAVKSAWDPTHVFQFEQSIPPQADPPSIETLWPGQ</sequence>
<dbReference type="PANTHER" id="PTHR42973:SF39">
    <property type="entry name" value="FAD-BINDING PCMH-TYPE DOMAIN-CONTAINING PROTEIN"/>
    <property type="match status" value="1"/>
</dbReference>
<dbReference type="RefSeq" id="WP_272136563.1">
    <property type="nucleotide sequence ID" value="NZ_JAQNDM010000002.1"/>
</dbReference>
<gene>
    <name evidence="7" type="ORF">POL68_09030</name>
</gene>
<dbReference type="InterPro" id="IPR016169">
    <property type="entry name" value="FAD-bd_PCMH_sub2"/>
</dbReference>
<dbReference type="InterPro" id="IPR016166">
    <property type="entry name" value="FAD-bd_PCMH"/>
</dbReference>
<evidence type="ECO:0000313" key="8">
    <source>
        <dbReference type="Proteomes" id="UP001221838"/>
    </source>
</evidence>
<dbReference type="InterPro" id="IPR006094">
    <property type="entry name" value="Oxid_FAD_bind_N"/>
</dbReference>
<keyword evidence="3" id="KW-0285">Flavoprotein</keyword>
<name>A0ABT5D6A9_9BACT</name>